<keyword evidence="1" id="KW-0560">Oxidoreductase</keyword>
<dbReference type="STRING" id="284811.Q75DD3"/>
<dbReference type="PANTHER" id="PTHR42686">
    <property type="entry name" value="GH17980P-RELATED"/>
    <property type="match status" value="1"/>
</dbReference>
<dbReference type="InterPro" id="IPR036812">
    <property type="entry name" value="NAD(P)_OxRdtase_dom_sf"/>
</dbReference>
<dbReference type="PRINTS" id="PR00069">
    <property type="entry name" value="ALDKETRDTASE"/>
</dbReference>
<dbReference type="InterPro" id="IPR044480">
    <property type="entry name" value="Ara2-like"/>
</dbReference>
<dbReference type="PANTHER" id="PTHR42686:SF1">
    <property type="entry name" value="GH17980P-RELATED"/>
    <property type="match status" value="1"/>
</dbReference>
<feature type="domain" description="NADP-dependent oxidoreductase" evidence="2">
    <location>
        <begin position="35"/>
        <end position="315"/>
    </location>
</feature>
<reference evidence="4" key="2">
    <citation type="journal article" date="2013" name="G3 (Bethesda)">
        <title>Genomes of Ashbya fungi isolated from insects reveal four mating-type loci, numerous translocations, lack of transposons, and distinct gene duplications.</title>
        <authorList>
            <person name="Dietrich F.S."/>
            <person name="Voegeli S."/>
            <person name="Kuo S."/>
            <person name="Philippsen P."/>
        </authorList>
    </citation>
    <scope>GENOME REANNOTATION</scope>
    <source>
        <strain evidence="4">ATCC 10895 / CBS 109.51 / FGSC 9923 / NRRL Y-1056</strain>
    </source>
</reference>
<dbReference type="AlphaFoldDB" id="Q75DD3"/>
<reference evidence="3 4" key="1">
    <citation type="journal article" date="2004" name="Science">
        <title>The Ashbya gossypii genome as a tool for mapping the ancient Saccharomyces cerevisiae genome.</title>
        <authorList>
            <person name="Dietrich F.S."/>
            <person name="Voegeli S."/>
            <person name="Brachat S."/>
            <person name="Lerch A."/>
            <person name="Gates K."/>
            <person name="Steiner S."/>
            <person name="Mohr C."/>
            <person name="Pohlmann R."/>
            <person name="Luedi P."/>
            <person name="Choi S."/>
            <person name="Wing R.A."/>
            <person name="Flavier A."/>
            <person name="Gaffney T.D."/>
            <person name="Philippsen P."/>
        </authorList>
    </citation>
    <scope>NUCLEOTIDE SEQUENCE [LARGE SCALE GENOMIC DNA]</scope>
    <source>
        <strain evidence="4">ATCC 10895 / CBS 109.51 / FGSC 9923 / NRRL Y-1056</strain>
    </source>
</reference>
<gene>
    <name evidence="3" type="ORF">AGOS_ABR094W</name>
</gene>
<evidence type="ECO:0000313" key="4">
    <source>
        <dbReference type="Proteomes" id="UP000000591"/>
    </source>
</evidence>
<dbReference type="FunFam" id="3.20.20.100:FF:000041">
    <property type="entry name" value="D-arabinose 1-dehydrogenase"/>
    <property type="match status" value="1"/>
</dbReference>
<organism evidence="3 4">
    <name type="scientific">Eremothecium gossypii (strain ATCC 10895 / CBS 109.51 / FGSC 9923 / NRRL Y-1056)</name>
    <name type="common">Yeast</name>
    <name type="synonym">Ashbya gossypii</name>
    <dbReference type="NCBI Taxonomy" id="284811"/>
    <lineage>
        <taxon>Eukaryota</taxon>
        <taxon>Fungi</taxon>
        <taxon>Dikarya</taxon>
        <taxon>Ascomycota</taxon>
        <taxon>Saccharomycotina</taxon>
        <taxon>Saccharomycetes</taxon>
        <taxon>Saccharomycetales</taxon>
        <taxon>Saccharomycetaceae</taxon>
        <taxon>Eremothecium</taxon>
    </lineage>
</organism>
<dbReference type="SUPFAM" id="SSF51430">
    <property type="entry name" value="NAD(P)-linked oxidoreductase"/>
    <property type="match status" value="1"/>
</dbReference>
<dbReference type="CDD" id="cd19164">
    <property type="entry name" value="AKR_ARA2"/>
    <property type="match status" value="1"/>
</dbReference>
<proteinExistence type="predicted"/>
<dbReference type="InParanoid" id="Q75DD3"/>
<dbReference type="InterPro" id="IPR023210">
    <property type="entry name" value="NADP_OxRdtase_dom"/>
</dbReference>
<dbReference type="EMBL" id="AE016815">
    <property type="protein sequence ID" value="AAS50864.1"/>
    <property type="molecule type" value="Genomic_DNA"/>
</dbReference>
<evidence type="ECO:0000313" key="3">
    <source>
        <dbReference type="EMBL" id="AAS50864.1"/>
    </source>
</evidence>
<evidence type="ECO:0000256" key="1">
    <source>
        <dbReference type="ARBA" id="ARBA00023002"/>
    </source>
</evidence>
<dbReference type="HOGENOM" id="CLU_023205_7_2_1"/>
<dbReference type="RefSeq" id="NP_983040.1">
    <property type="nucleotide sequence ID" value="NM_208393.2"/>
</dbReference>
<dbReference type="FunCoup" id="Q75DD3">
    <property type="interactions" value="227"/>
</dbReference>
<dbReference type="OrthoDB" id="5286008at2759"/>
<dbReference type="eggNOG" id="KOG1576">
    <property type="taxonomic scope" value="Eukaryota"/>
</dbReference>
<dbReference type="InterPro" id="IPR020471">
    <property type="entry name" value="AKR"/>
</dbReference>
<evidence type="ECO:0000259" key="2">
    <source>
        <dbReference type="Pfam" id="PF00248"/>
    </source>
</evidence>
<sequence length="359" mass="40775">MRCAVFQRRRRREHVMELRTTVRRVKELDIVELPELILGGATLSPRYIDDPYEVPTLGLVRRALEAGICAIDTSPYYGKSEEIYGEALAAVRDEHPRETYFICTKVGREGPSDFDYSAAHVRASVHRSCARLHTEYLDLVYLHDIEFVEAAGIWEALQELRRLKDEGVIRFFGISGYPVELLQEVSEQACERPDVGPLDAVLTYCQLTLQSVRLLEQEERFFRQSRVRVLGNSSIVGMRLLRSGGPRPFHPASVELRQCAEEAAEYCAAHGTDLADLATRYSLAEWHGRGPTVLGVSTMDELERALKNYHLVLEQGGLSEKDTALVEHIQKRIFADHLNENWPSGLWSRFLRRPGAVPT</sequence>
<dbReference type="GeneID" id="4619144"/>
<dbReference type="GO" id="GO:0070485">
    <property type="term" value="P:dehydro-D-arabinono-1,4-lactone biosynthetic process"/>
    <property type="evidence" value="ECO:0000318"/>
    <property type="project" value="GO_Central"/>
</dbReference>
<dbReference type="GO" id="GO:0045290">
    <property type="term" value="F:D-arabinose 1-dehydrogenase [NAD(P)+] activity"/>
    <property type="evidence" value="ECO:0000318"/>
    <property type="project" value="GO_Central"/>
</dbReference>
<name>Q75DD3_EREGS</name>
<dbReference type="OMA" id="FPRSSYK"/>
<protein>
    <submittedName>
        <fullName evidence="3">ABR094Wp</fullName>
    </submittedName>
</protein>
<dbReference type="KEGG" id="ago:AGOS_ABR094W"/>
<dbReference type="Proteomes" id="UP000000591">
    <property type="component" value="Chromosome II"/>
</dbReference>
<dbReference type="Gene3D" id="3.20.20.100">
    <property type="entry name" value="NADP-dependent oxidoreductase domain"/>
    <property type="match status" value="1"/>
</dbReference>
<dbReference type="Pfam" id="PF00248">
    <property type="entry name" value="Aldo_ket_red"/>
    <property type="match status" value="1"/>
</dbReference>
<accession>Q75DD3</accession>
<keyword evidence="4" id="KW-1185">Reference proteome</keyword>